<dbReference type="GO" id="GO:0006043">
    <property type="term" value="P:glucosamine catabolic process"/>
    <property type="evidence" value="ECO:0007669"/>
    <property type="project" value="TreeGrafter"/>
</dbReference>
<dbReference type="Proteomes" id="UP000887572">
    <property type="component" value="Unplaced"/>
</dbReference>
<evidence type="ECO:0000256" key="5">
    <source>
        <dbReference type="ARBA" id="ARBA00022536"/>
    </source>
</evidence>
<dbReference type="GO" id="GO:0006508">
    <property type="term" value="P:proteolysis"/>
    <property type="evidence" value="ECO:0007669"/>
    <property type="project" value="UniProtKB-KW"/>
</dbReference>
<dbReference type="InterPro" id="IPR035914">
    <property type="entry name" value="Sperma_CUB_dom_sf"/>
</dbReference>
<dbReference type="InterPro" id="IPR034035">
    <property type="entry name" value="Astacin-like_dom"/>
</dbReference>
<dbReference type="NCBIfam" id="TIGR00502">
    <property type="entry name" value="nagB"/>
    <property type="match status" value="1"/>
</dbReference>
<dbReference type="Pfam" id="PF01400">
    <property type="entry name" value="Astacin"/>
    <property type="match status" value="1"/>
</dbReference>
<name>A0A914GXV1_GLORO</name>
<comment type="pathway">
    <text evidence="2">Nucleotide-sugar biosynthesis; UDP-N-acetyl-alpha-D-glucosamine biosynthesis; alpha-D-glucosamine 6-phosphate from D-fructose 6-phosphate: step 1/1.</text>
</comment>
<feature type="active site" evidence="14">
    <location>
        <position position="470"/>
    </location>
</feature>
<feature type="binding site" evidence="14">
    <location>
        <position position="473"/>
    </location>
    <ligand>
        <name>Zn(2+)</name>
        <dbReference type="ChEBI" id="CHEBI:29105"/>
        <note>catalytic</note>
    </ligand>
</feature>
<dbReference type="InterPro" id="IPR004547">
    <property type="entry name" value="Glucosamine6P_isomerase"/>
</dbReference>
<dbReference type="GO" id="GO:0042802">
    <property type="term" value="F:identical protein binding"/>
    <property type="evidence" value="ECO:0007669"/>
    <property type="project" value="TreeGrafter"/>
</dbReference>
<evidence type="ECO:0000259" key="17">
    <source>
        <dbReference type="PROSITE" id="PS51864"/>
    </source>
</evidence>
<dbReference type="Gene3D" id="3.40.50.1360">
    <property type="match status" value="1"/>
</dbReference>
<dbReference type="EC" id="3.4.24.-" evidence="15"/>
<accession>A0A914GXV1</accession>
<comment type="caution">
    <text evidence="13">Lacks conserved residue(s) required for the propagation of feature annotation.</text>
</comment>
<evidence type="ECO:0000256" key="8">
    <source>
        <dbReference type="ARBA" id="ARBA00022801"/>
    </source>
</evidence>
<dbReference type="InterPro" id="IPR024079">
    <property type="entry name" value="MetalloPept_cat_dom_sf"/>
</dbReference>
<feature type="domain" description="Peptidase M12A" evidence="17">
    <location>
        <begin position="377"/>
        <end position="579"/>
    </location>
</feature>
<proteinExistence type="inferred from homology"/>
<keyword evidence="6 14" id="KW-0645">Protease</keyword>
<evidence type="ECO:0000259" key="16">
    <source>
        <dbReference type="PROSITE" id="PS01180"/>
    </source>
</evidence>
<dbReference type="AlphaFoldDB" id="A0A914GXV1"/>
<feature type="domain" description="CUB" evidence="16">
    <location>
        <begin position="627"/>
        <end position="733"/>
    </location>
</feature>
<comment type="similarity">
    <text evidence="3">Belongs to the glucosamine/galactosamine-6-phosphate isomerase family.</text>
</comment>
<dbReference type="WBParaSite" id="Gr19_v10_g12145.t1">
    <property type="protein sequence ID" value="Gr19_v10_g12145.t1"/>
    <property type="gene ID" value="Gr19_v10_g12145"/>
</dbReference>
<evidence type="ECO:0000256" key="1">
    <source>
        <dbReference type="ARBA" id="ARBA00000644"/>
    </source>
</evidence>
<keyword evidence="5" id="KW-0245">EGF-like domain</keyword>
<dbReference type="GO" id="GO:0004222">
    <property type="term" value="F:metalloendopeptidase activity"/>
    <property type="evidence" value="ECO:0007669"/>
    <property type="project" value="UniProtKB-UniRule"/>
</dbReference>
<dbReference type="PANTHER" id="PTHR11280:SF5">
    <property type="entry name" value="GLUCOSAMINE-6-PHOSPHATE ISOMERASE"/>
    <property type="match status" value="1"/>
</dbReference>
<dbReference type="GO" id="GO:0005975">
    <property type="term" value="P:carbohydrate metabolic process"/>
    <property type="evidence" value="ECO:0007669"/>
    <property type="project" value="InterPro"/>
</dbReference>
<evidence type="ECO:0000256" key="12">
    <source>
        <dbReference type="ARBA" id="ARBA00049961"/>
    </source>
</evidence>
<comment type="cofactor">
    <cofactor evidence="14 15">
        <name>Zn(2+)</name>
        <dbReference type="ChEBI" id="CHEBI:29105"/>
    </cofactor>
    <text evidence="14 15">Binds 1 zinc ion per subunit.</text>
</comment>
<evidence type="ECO:0000256" key="11">
    <source>
        <dbReference type="ARBA" id="ARBA00023157"/>
    </source>
</evidence>
<dbReference type="Gene3D" id="3.40.390.10">
    <property type="entry name" value="Collagenase (Catalytic Domain)"/>
    <property type="match status" value="1"/>
</dbReference>
<organism evidence="18 19">
    <name type="scientific">Globodera rostochiensis</name>
    <name type="common">Golden nematode worm</name>
    <name type="synonym">Heterodera rostochiensis</name>
    <dbReference type="NCBI Taxonomy" id="31243"/>
    <lineage>
        <taxon>Eukaryota</taxon>
        <taxon>Metazoa</taxon>
        <taxon>Ecdysozoa</taxon>
        <taxon>Nematoda</taxon>
        <taxon>Chromadorea</taxon>
        <taxon>Rhabditida</taxon>
        <taxon>Tylenchina</taxon>
        <taxon>Tylenchomorpha</taxon>
        <taxon>Tylenchoidea</taxon>
        <taxon>Heteroderidae</taxon>
        <taxon>Heteroderinae</taxon>
        <taxon>Globodera</taxon>
    </lineage>
</organism>
<evidence type="ECO:0000256" key="7">
    <source>
        <dbReference type="ARBA" id="ARBA00022723"/>
    </source>
</evidence>
<dbReference type="SMART" id="SM00235">
    <property type="entry name" value="ZnMc"/>
    <property type="match status" value="1"/>
</dbReference>
<keyword evidence="18" id="KW-1185">Reference proteome</keyword>
<dbReference type="CDD" id="cd04280">
    <property type="entry name" value="ZnMc_astacin_like"/>
    <property type="match status" value="1"/>
</dbReference>
<keyword evidence="11" id="KW-1015">Disulfide bond</keyword>
<evidence type="ECO:0000256" key="15">
    <source>
        <dbReference type="RuleBase" id="RU361183"/>
    </source>
</evidence>
<dbReference type="PROSITE" id="PS01161">
    <property type="entry name" value="GLC_GALNAC_ISOMERASE"/>
    <property type="match status" value="1"/>
</dbReference>
<sequence>MKLLIFDDYEAISRFGAELVAQRINAFAQQKGAVDGTDSRHELFSLGLPTGATPLGMYRRLVEMHKAGKVSFARVATFNMDEYVGLSPEHPESYHSFMFTNFFRHIDIDPSNVHIPNGNATDLAAECANYERSIAAVGGIDLFVSGIGTDGHMAFNEPGSSLNSRTRVQSLDAETIAANARFFDGDLSRVPKRAVTVGVGTIMESKEVLMLVSGKSKAQAVRAALEKGVSHMCTASALQLHPNSVWLVDEDATDELKVKTVKTWKGQHEANKNVRRFRIVPMEQSAVPVLDSMLPPAPPSQTWSSVPPLPLVLSILLLLPTLIRPMLPHINSSNSFTNFPLLDGLEPMGSEKLAPHYYAIVEKGSRTKPHQQRHRRQVIAGQVYEWNSNVIPFQIWGGDANFQNLIRRGIRMWEEVTCLRFRENVQATDAIRYVLEKGDSCFTEYIGRNGGFQDIIIGSECAEEYVVAHETGHALGYWHTHQRPDREKYISINWRNVLEEATASFMPFRSMLQAFGIKQVSTRRAPYDYGSLMHYHAVAHARQVSDFTIVPKELKYVTTMGTERMAFLDAKVINDIYCPNACSGLGELGRPLRCQSGGYPDPNNCNVCRCPEGLGGIECDRLQPSNCGAELQATDQWQTLRSPHGKDIQCFWRISANEGSRVRFRLSDGEFPCSYGCQSYVEIKHKLDIRLTGFRSCCYRPKEDTLSDGNQIFVIYRPNGRTARFSLRFIRQL</sequence>
<dbReference type="InterPro" id="IPR018321">
    <property type="entry name" value="Glucosamine6P_isomerase_CS"/>
</dbReference>
<dbReference type="InterPro" id="IPR000859">
    <property type="entry name" value="CUB_dom"/>
</dbReference>
<reference evidence="19" key="1">
    <citation type="submission" date="2022-11" db="UniProtKB">
        <authorList>
            <consortium name="WormBaseParasite"/>
        </authorList>
    </citation>
    <scope>IDENTIFICATION</scope>
</reference>
<feature type="binding site" evidence="14">
    <location>
        <position position="479"/>
    </location>
    <ligand>
        <name>Zn(2+)</name>
        <dbReference type="ChEBI" id="CHEBI:29105"/>
        <note>catalytic</note>
    </ligand>
</feature>
<comment type="function">
    <text evidence="12">Catalyzes the reversible conversion of alpha-D-glucosamine 6-phosphate (GlcN-6P) into beta-D-fructose 6-phosphate (Fru-6P) and ammonium ion, a regulatory reaction step in de novo uridine diphosphate-N-acetyl-alpha-D-glucosamine (UDP-GlcNAc) biosynthesis via hexosamine pathway.</text>
</comment>
<feature type="binding site" evidence="14">
    <location>
        <position position="469"/>
    </location>
    <ligand>
        <name>Zn(2+)</name>
        <dbReference type="ChEBI" id="CHEBI:29105"/>
        <note>catalytic</note>
    </ligand>
</feature>
<dbReference type="InterPro" id="IPR001506">
    <property type="entry name" value="Peptidase_M12A"/>
</dbReference>
<comment type="catalytic activity">
    <reaction evidence="1">
        <text>alpha-D-glucosamine 6-phosphate + H2O = beta-D-fructose 6-phosphate + NH4(+)</text>
        <dbReference type="Rhea" id="RHEA:12172"/>
        <dbReference type="ChEBI" id="CHEBI:15377"/>
        <dbReference type="ChEBI" id="CHEBI:28938"/>
        <dbReference type="ChEBI" id="CHEBI:57634"/>
        <dbReference type="ChEBI" id="CHEBI:75989"/>
        <dbReference type="EC" id="3.5.99.6"/>
    </reaction>
</comment>
<comment type="subunit">
    <text evidence="4">Homohexamer.</text>
</comment>
<dbReference type="InterPro" id="IPR006148">
    <property type="entry name" value="Glc/Gal-6P_isomerase"/>
</dbReference>
<dbReference type="PRINTS" id="PR00480">
    <property type="entry name" value="ASTACIN"/>
</dbReference>
<keyword evidence="9 14" id="KW-0862">Zinc</keyword>
<dbReference type="SUPFAM" id="SSF49854">
    <property type="entry name" value="Spermadhesin, CUB domain"/>
    <property type="match status" value="1"/>
</dbReference>
<keyword evidence="10 14" id="KW-0482">Metalloprotease</keyword>
<dbReference type="GO" id="GO:0005737">
    <property type="term" value="C:cytoplasm"/>
    <property type="evidence" value="ECO:0007669"/>
    <property type="project" value="TreeGrafter"/>
</dbReference>
<dbReference type="GO" id="GO:0019262">
    <property type="term" value="P:N-acetylneuraminate catabolic process"/>
    <property type="evidence" value="ECO:0007669"/>
    <property type="project" value="TreeGrafter"/>
</dbReference>
<dbReference type="PROSITE" id="PS51864">
    <property type="entry name" value="ASTACIN"/>
    <property type="match status" value="1"/>
</dbReference>
<dbReference type="PANTHER" id="PTHR11280">
    <property type="entry name" value="GLUCOSAMINE-6-PHOSPHATE ISOMERASE"/>
    <property type="match status" value="1"/>
</dbReference>
<evidence type="ECO:0000256" key="3">
    <source>
        <dbReference type="ARBA" id="ARBA00005526"/>
    </source>
</evidence>
<evidence type="ECO:0000256" key="13">
    <source>
        <dbReference type="PROSITE-ProRule" id="PRU00059"/>
    </source>
</evidence>
<dbReference type="Gene3D" id="2.60.120.290">
    <property type="entry name" value="Spermadhesin, CUB domain"/>
    <property type="match status" value="1"/>
</dbReference>
<dbReference type="GO" id="GO:0008270">
    <property type="term" value="F:zinc ion binding"/>
    <property type="evidence" value="ECO:0007669"/>
    <property type="project" value="UniProtKB-UniRule"/>
</dbReference>
<keyword evidence="7 14" id="KW-0479">Metal-binding</keyword>
<evidence type="ECO:0000256" key="14">
    <source>
        <dbReference type="PROSITE-ProRule" id="PRU01211"/>
    </source>
</evidence>
<dbReference type="InterPro" id="IPR037171">
    <property type="entry name" value="NagB/RpiA_transferase-like"/>
</dbReference>
<dbReference type="Pfam" id="PF00431">
    <property type="entry name" value="CUB"/>
    <property type="match status" value="1"/>
</dbReference>
<dbReference type="Pfam" id="PF01182">
    <property type="entry name" value="Glucosamine_iso"/>
    <property type="match status" value="1"/>
</dbReference>
<dbReference type="GO" id="GO:0006046">
    <property type="term" value="P:N-acetylglucosamine catabolic process"/>
    <property type="evidence" value="ECO:0007669"/>
    <property type="project" value="TreeGrafter"/>
</dbReference>
<dbReference type="GO" id="GO:0004342">
    <property type="term" value="F:glucosamine-6-phosphate deaminase activity"/>
    <property type="evidence" value="ECO:0007669"/>
    <property type="project" value="UniProtKB-EC"/>
</dbReference>
<dbReference type="InterPro" id="IPR006026">
    <property type="entry name" value="Peptidase_Metallo"/>
</dbReference>
<keyword evidence="8 14" id="KW-0378">Hydrolase</keyword>
<evidence type="ECO:0000256" key="6">
    <source>
        <dbReference type="ARBA" id="ARBA00022670"/>
    </source>
</evidence>
<dbReference type="HAMAP" id="MF_01241">
    <property type="entry name" value="GlcN6P_deamin"/>
    <property type="match status" value="1"/>
</dbReference>
<evidence type="ECO:0000256" key="4">
    <source>
        <dbReference type="ARBA" id="ARBA00011643"/>
    </source>
</evidence>
<evidence type="ECO:0000313" key="19">
    <source>
        <dbReference type="WBParaSite" id="Gr19_v10_g12145.t1"/>
    </source>
</evidence>
<evidence type="ECO:0000256" key="9">
    <source>
        <dbReference type="ARBA" id="ARBA00022833"/>
    </source>
</evidence>
<protein>
    <recommendedName>
        <fullName evidence="15">Metalloendopeptidase</fullName>
        <ecNumber evidence="15">3.4.24.-</ecNumber>
    </recommendedName>
</protein>
<dbReference type="PROSITE" id="PS01180">
    <property type="entry name" value="CUB"/>
    <property type="match status" value="1"/>
</dbReference>
<dbReference type="CDD" id="cd01399">
    <property type="entry name" value="GlcN6P_deaminase"/>
    <property type="match status" value="1"/>
</dbReference>
<dbReference type="SUPFAM" id="SSF100950">
    <property type="entry name" value="NagB/RpiA/CoA transferase-like"/>
    <property type="match status" value="1"/>
</dbReference>
<dbReference type="SMART" id="SM00042">
    <property type="entry name" value="CUB"/>
    <property type="match status" value="1"/>
</dbReference>
<evidence type="ECO:0000313" key="18">
    <source>
        <dbReference type="Proteomes" id="UP000887572"/>
    </source>
</evidence>
<evidence type="ECO:0000256" key="2">
    <source>
        <dbReference type="ARBA" id="ARBA00004775"/>
    </source>
</evidence>
<dbReference type="SUPFAM" id="SSF55486">
    <property type="entry name" value="Metalloproteases ('zincins'), catalytic domain"/>
    <property type="match status" value="1"/>
</dbReference>
<evidence type="ECO:0000256" key="10">
    <source>
        <dbReference type="ARBA" id="ARBA00023049"/>
    </source>
</evidence>